<accession>A0AAW1P844</accession>
<dbReference type="InterPro" id="IPR037278">
    <property type="entry name" value="ARFGAP/RecO"/>
</dbReference>
<comment type="caution">
    <text evidence="1">The sequence shown here is derived from an EMBL/GenBank/DDBJ whole genome shotgun (WGS) entry which is preliminary data.</text>
</comment>
<name>A0AAW1P844_9CHLO</name>
<dbReference type="EMBL" id="JALJOQ010000049">
    <property type="protein sequence ID" value="KAK9804574.1"/>
    <property type="molecule type" value="Genomic_DNA"/>
</dbReference>
<keyword evidence="2" id="KW-1185">Reference proteome</keyword>
<proteinExistence type="predicted"/>
<gene>
    <name evidence="1" type="ORF">WJX73_001150</name>
</gene>
<protein>
    <submittedName>
        <fullName evidence="1">Uncharacterized protein</fullName>
    </submittedName>
</protein>
<reference evidence="1 2" key="1">
    <citation type="journal article" date="2024" name="Nat. Commun.">
        <title>Phylogenomics reveals the evolutionary origins of lichenization in chlorophyte algae.</title>
        <authorList>
            <person name="Puginier C."/>
            <person name="Libourel C."/>
            <person name="Otte J."/>
            <person name="Skaloud P."/>
            <person name="Haon M."/>
            <person name="Grisel S."/>
            <person name="Petersen M."/>
            <person name="Berrin J.G."/>
            <person name="Delaux P.M."/>
            <person name="Dal Grande F."/>
            <person name="Keller J."/>
        </authorList>
    </citation>
    <scope>NUCLEOTIDE SEQUENCE [LARGE SCALE GENOMIC DNA]</scope>
    <source>
        <strain evidence="1 2">SAG 2036</strain>
    </source>
</reference>
<organism evidence="1 2">
    <name type="scientific">Symbiochloris irregularis</name>
    <dbReference type="NCBI Taxonomy" id="706552"/>
    <lineage>
        <taxon>Eukaryota</taxon>
        <taxon>Viridiplantae</taxon>
        <taxon>Chlorophyta</taxon>
        <taxon>core chlorophytes</taxon>
        <taxon>Trebouxiophyceae</taxon>
        <taxon>Trebouxiales</taxon>
        <taxon>Trebouxiaceae</taxon>
        <taxon>Symbiochloris</taxon>
    </lineage>
</organism>
<evidence type="ECO:0000313" key="1">
    <source>
        <dbReference type="EMBL" id="KAK9804574.1"/>
    </source>
</evidence>
<dbReference type="AlphaFoldDB" id="A0AAW1P844"/>
<dbReference type="Proteomes" id="UP001465755">
    <property type="component" value="Unassembled WGS sequence"/>
</dbReference>
<sequence length="91" mass="10622">MIQALAPLPGDIRKRIVSDSRLVPAASTHKRQKEWQPQVFECEACGEHNAHLISLTFDGYYCGKCVEEDPELDGWKWESIWEGSLRKRRWH</sequence>
<dbReference type="SUPFAM" id="SSF57863">
    <property type="entry name" value="ArfGap/RecO-like zinc finger"/>
    <property type="match status" value="1"/>
</dbReference>
<evidence type="ECO:0000313" key="2">
    <source>
        <dbReference type="Proteomes" id="UP001465755"/>
    </source>
</evidence>